<evidence type="ECO:0000313" key="2">
    <source>
        <dbReference type="EMBL" id="KKT34093.1"/>
    </source>
</evidence>
<dbReference type="EMBL" id="LCHL01000004">
    <property type="protein sequence ID" value="KKT34093.1"/>
    <property type="molecule type" value="Genomic_DNA"/>
</dbReference>
<dbReference type="Proteomes" id="UP000034192">
    <property type="component" value="Unassembled WGS sequence"/>
</dbReference>
<feature type="coiled-coil region" evidence="1">
    <location>
        <begin position="32"/>
        <end position="59"/>
    </location>
</feature>
<evidence type="ECO:0000313" key="3">
    <source>
        <dbReference type="Proteomes" id="UP000034192"/>
    </source>
</evidence>
<organism evidence="2 3">
    <name type="scientific">Candidatus Woesebacteria bacterium GW2011_GWB1_44_11b</name>
    <dbReference type="NCBI Taxonomy" id="1618580"/>
    <lineage>
        <taxon>Bacteria</taxon>
        <taxon>Candidatus Woeseibacteriota</taxon>
    </lineage>
</organism>
<gene>
    <name evidence="2" type="ORF">UW21_C0004G0013</name>
</gene>
<accession>A0A0G1GID4</accession>
<reference evidence="2 3" key="1">
    <citation type="journal article" date="2015" name="Nature">
        <title>rRNA introns, odd ribosomes, and small enigmatic genomes across a large radiation of phyla.</title>
        <authorList>
            <person name="Brown C.T."/>
            <person name="Hug L.A."/>
            <person name="Thomas B.C."/>
            <person name="Sharon I."/>
            <person name="Castelle C.J."/>
            <person name="Singh A."/>
            <person name="Wilkins M.J."/>
            <person name="Williams K.H."/>
            <person name="Banfield J.F."/>
        </authorList>
    </citation>
    <scope>NUCLEOTIDE SEQUENCE [LARGE SCALE GENOMIC DNA]</scope>
</reference>
<sequence>MASAQELFDQAREWSELAHQLYSEANQLWGDCEEIQEETQGLKNEVDDLTSEIDRLFRESREAYDDDDHDLAKELSVEAHEKIDERREVRDRFFALIEDHKELFARVKGKQEEARQAVEQARYLRMQAKALVQSDQVTLLEGRVSDPHRHKDGSFGPDIEAYRVTYNKGKEEVKKKATDLGKGHGKSK</sequence>
<dbReference type="AlphaFoldDB" id="A0A0G1GID4"/>
<keyword evidence="1" id="KW-0175">Coiled coil</keyword>
<proteinExistence type="predicted"/>
<comment type="caution">
    <text evidence="2">The sequence shown here is derived from an EMBL/GenBank/DDBJ whole genome shotgun (WGS) entry which is preliminary data.</text>
</comment>
<evidence type="ECO:0000256" key="1">
    <source>
        <dbReference type="SAM" id="Coils"/>
    </source>
</evidence>
<protein>
    <submittedName>
        <fullName evidence="2">Uncharacterized protein</fullName>
    </submittedName>
</protein>
<name>A0A0G1GID4_9BACT</name>